<evidence type="ECO:0000313" key="3">
    <source>
        <dbReference type="Proteomes" id="UP000054928"/>
    </source>
</evidence>
<dbReference type="AlphaFoldDB" id="A0A0P1A765"/>
<feature type="region of interest" description="Disordered" evidence="1">
    <location>
        <begin position="1"/>
        <end position="22"/>
    </location>
</feature>
<evidence type="ECO:0000313" key="2">
    <source>
        <dbReference type="EMBL" id="CEG36018.1"/>
    </source>
</evidence>
<accession>A0A0P1A765</accession>
<protein>
    <submittedName>
        <fullName evidence="2">Uncharacterized protein</fullName>
    </submittedName>
</protein>
<sequence length="57" mass="6098">MHIGLTTKPDVKSSNAAEAKSLPSSIAAVTRLRIDMSAFSYNGPSYTPARPKKSFSL</sequence>
<dbReference type="Proteomes" id="UP000054928">
    <property type="component" value="Unassembled WGS sequence"/>
</dbReference>
<dbReference type="EMBL" id="CCYD01000109">
    <property type="protein sequence ID" value="CEG36018.1"/>
    <property type="molecule type" value="Genomic_DNA"/>
</dbReference>
<reference evidence="3" key="1">
    <citation type="submission" date="2014-09" db="EMBL/GenBank/DDBJ databases">
        <authorList>
            <person name="Sharma Rahul"/>
            <person name="Thines Marco"/>
        </authorList>
    </citation>
    <scope>NUCLEOTIDE SEQUENCE [LARGE SCALE GENOMIC DNA]</scope>
</reference>
<organism evidence="2 3">
    <name type="scientific">Plasmopara halstedii</name>
    <name type="common">Downy mildew of sunflower</name>
    <dbReference type="NCBI Taxonomy" id="4781"/>
    <lineage>
        <taxon>Eukaryota</taxon>
        <taxon>Sar</taxon>
        <taxon>Stramenopiles</taxon>
        <taxon>Oomycota</taxon>
        <taxon>Peronosporomycetes</taxon>
        <taxon>Peronosporales</taxon>
        <taxon>Peronosporaceae</taxon>
        <taxon>Plasmopara</taxon>
    </lineage>
</organism>
<keyword evidence="3" id="KW-1185">Reference proteome</keyword>
<dbReference type="GeneID" id="36395395"/>
<name>A0A0P1A765_PLAHL</name>
<proteinExistence type="predicted"/>
<evidence type="ECO:0000256" key="1">
    <source>
        <dbReference type="SAM" id="MobiDB-lite"/>
    </source>
</evidence>
<dbReference type="RefSeq" id="XP_024572387.1">
    <property type="nucleotide sequence ID" value="XM_024730625.1"/>
</dbReference>